<comment type="catalytic activity">
    <reaction evidence="6">
        <text>adenosine + H2O + H(+) = inosine + NH4(+)</text>
        <dbReference type="Rhea" id="RHEA:24408"/>
        <dbReference type="ChEBI" id="CHEBI:15377"/>
        <dbReference type="ChEBI" id="CHEBI:15378"/>
        <dbReference type="ChEBI" id="CHEBI:16335"/>
        <dbReference type="ChEBI" id="CHEBI:17596"/>
        <dbReference type="ChEBI" id="CHEBI:28938"/>
        <dbReference type="EC" id="3.5.4.4"/>
    </reaction>
    <physiologicalReaction direction="left-to-right" evidence="6">
        <dbReference type="Rhea" id="RHEA:24409"/>
    </physiologicalReaction>
</comment>
<comment type="catalytic activity">
    <reaction evidence="7">
        <text>adenosine + phosphate = alpha-D-ribose 1-phosphate + adenine</text>
        <dbReference type="Rhea" id="RHEA:27642"/>
        <dbReference type="ChEBI" id="CHEBI:16335"/>
        <dbReference type="ChEBI" id="CHEBI:16708"/>
        <dbReference type="ChEBI" id="CHEBI:43474"/>
        <dbReference type="ChEBI" id="CHEBI:57720"/>
        <dbReference type="EC" id="2.4.2.1"/>
    </reaction>
    <physiologicalReaction direction="left-to-right" evidence="7">
        <dbReference type="Rhea" id="RHEA:27643"/>
    </physiologicalReaction>
</comment>
<keyword evidence="5" id="KW-0862">Zinc</keyword>
<dbReference type="KEGG" id="nri:NRI_0165"/>
<dbReference type="Gene3D" id="3.30.1370.110">
    <property type="match status" value="1"/>
</dbReference>
<dbReference type="STRING" id="434131.NRI_0165"/>
<dbReference type="eggNOG" id="COG2840">
    <property type="taxonomic scope" value="Bacteria"/>
</dbReference>
<dbReference type="GO" id="GO:0046872">
    <property type="term" value="F:metal ion binding"/>
    <property type="evidence" value="ECO:0007669"/>
    <property type="project" value="UniProtKB-KW"/>
</dbReference>
<evidence type="ECO:0000313" key="11">
    <source>
        <dbReference type="Proteomes" id="UP000001627"/>
    </source>
</evidence>
<evidence type="ECO:0000256" key="3">
    <source>
        <dbReference type="ARBA" id="ARBA00022679"/>
    </source>
</evidence>
<dbReference type="Gene3D" id="3.60.140.10">
    <property type="entry name" value="CNF1/YfiH-like putative cysteine hydrolases"/>
    <property type="match status" value="1"/>
</dbReference>
<comment type="catalytic activity">
    <reaction evidence="8">
        <text>S-methyl-5'-thioadenosine + phosphate = 5-(methylsulfanyl)-alpha-D-ribose 1-phosphate + adenine</text>
        <dbReference type="Rhea" id="RHEA:11852"/>
        <dbReference type="ChEBI" id="CHEBI:16708"/>
        <dbReference type="ChEBI" id="CHEBI:17509"/>
        <dbReference type="ChEBI" id="CHEBI:43474"/>
        <dbReference type="ChEBI" id="CHEBI:58533"/>
        <dbReference type="EC" id="2.4.2.28"/>
    </reaction>
    <physiologicalReaction direction="left-to-right" evidence="8">
        <dbReference type="Rhea" id="RHEA:11853"/>
    </physiologicalReaction>
</comment>
<dbReference type="GO" id="GO:0017061">
    <property type="term" value="F:S-methyl-5-thioadenosine phosphorylase activity"/>
    <property type="evidence" value="ECO:0007669"/>
    <property type="project" value="UniProtKB-EC"/>
</dbReference>
<evidence type="ECO:0000256" key="4">
    <source>
        <dbReference type="ARBA" id="ARBA00022723"/>
    </source>
</evidence>
<dbReference type="InterPro" id="IPR002625">
    <property type="entry name" value="Smr_dom"/>
</dbReference>
<evidence type="ECO:0000256" key="2">
    <source>
        <dbReference type="ARBA" id="ARBA00007353"/>
    </source>
</evidence>
<evidence type="ECO:0000256" key="7">
    <source>
        <dbReference type="ARBA" id="ARBA00048968"/>
    </source>
</evidence>
<gene>
    <name evidence="10" type="ordered locus">NRI_0165</name>
</gene>
<dbReference type="PANTHER" id="PTHR35562">
    <property type="entry name" value="DNA ENDONUCLEASE SMRA-RELATED"/>
    <property type="match status" value="1"/>
</dbReference>
<dbReference type="Proteomes" id="UP000001627">
    <property type="component" value="Chromosome"/>
</dbReference>
<dbReference type="EMBL" id="CP001431">
    <property type="protein sequence ID" value="ACT69159.1"/>
    <property type="molecule type" value="Genomic_DNA"/>
</dbReference>
<dbReference type="InterPro" id="IPR036063">
    <property type="entry name" value="Smr_dom_sf"/>
</dbReference>
<dbReference type="PANTHER" id="PTHR35562:SF2">
    <property type="entry name" value="DNA ENDONUCLEASE SMRA-RELATED"/>
    <property type="match status" value="1"/>
</dbReference>
<dbReference type="HOGENOM" id="CLU_665382_0_0_5"/>
<evidence type="ECO:0000256" key="8">
    <source>
        <dbReference type="ARBA" id="ARBA00049893"/>
    </source>
</evidence>
<organism evidence="10 11">
    <name type="scientific">Neorickettsia risticii (strain Illinois)</name>
    <dbReference type="NCBI Taxonomy" id="434131"/>
    <lineage>
        <taxon>Bacteria</taxon>
        <taxon>Pseudomonadati</taxon>
        <taxon>Pseudomonadota</taxon>
        <taxon>Alphaproteobacteria</taxon>
        <taxon>Rickettsiales</taxon>
        <taxon>Anaplasmataceae</taxon>
        <taxon>Neorickettsia</taxon>
    </lineage>
</organism>
<evidence type="ECO:0000313" key="10">
    <source>
        <dbReference type="EMBL" id="ACT69159.1"/>
    </source>
</evidence>
<dbReference type="SUPFAM" id="SSF64438">
    <property type="entry name" value="CNF1/YfiH-like putative cysteine hydrolases"/>
    <property type="match status" value="1"/>
</dbReference>
<evidence type="ECO:0000256" key="1">
    <source>
        <dbReference type="ARBA" id="ARBA00000553"/>
    </source>
</evidence>
<evidence type="ECO:0000256" key="6">
    <source>
        <dbReference type="ARBA" id="ARBA00047989"/>
    </source>
</evidence>
<protein>
    <submittedName>
        <fullName evidence="10">Smr domain protein</fullName>
    </submittedName>
</protein>
<dbReference type="SUPFAM" id="SSF160443">
    <property type="entry name" value="SMR domain-like"/>
    <property type="match status" value="1"/>
</dbReference>
<sequence>MLLFWYFPEPKQMRKRSAFRIALPSFDRHNTHIIEHSFLCDVLLEGDSLTNLSDFAHMELQGKAYVLPKQSQSSVCIFADSPSTGFLKCNALVTNKPNLLLVIKTTNSVPLLLSDHINRVIGIANVDLNRSDELVQNTVLKMLESGAEIRYINAVLGPYIHDKHNNTKNRLLSSDTSTEFVQYPPYKYTTNLHDHSIKLLEKVGIRSIQGINMYTHSHGKESTWDNPNVSREDDKTCNISMISISTTENSHMSIQYENTTDWDSFIQDITKVSDKFAYPCHNLKKTVRDLTPNIKGKVVTYNKPSSLSTSDLDFAKSADPDFLRKIKRGKVNIDKTLDLHGETMESAYQKTIKFILENYVSGFRYLLVIVGKGRTGDAVIKTSFVPWLENNAEIRGLIKFVAEALPHHGGEGAYYVLLRRKKPSDE</sequence>
<dbReference type="Pfam" id="PF02578">
    <property type="entry name" value="Cu-oxidase_4"/>
    <property type="match status" value="1"/>
</dbReference>
<name>C6V442_NEORI</name>
<dbReference type="InterPro" id="IPR003730">
    <property type="entry name" value="Cu_polyphenol_OxRdtase"/>
</dbReference>
<feature type="domain" description="Smr" evidence="9">
    <location>
        <begin position="337"/>
        <end position="419"/>
    </location>
</feature>
<reference evidence="10 11" key="1">
    <citation type="journal article" date="2009" name="Nucleic Acids Res.">
        <title>Analysis of complete genome sequence of Neorickettsia risticii: causative agent of Potomac horse fever.</title>
        <authorList>
            <person name="Lin M."/>
            <person name="Zhang C."/>
            <person name="Gibson K."/>
            <person name="Rikihisa Y."/>
        </authorList>
    </citation>
    <scope>NUCLEOTIDE SEQUENCE [LARGE SCALE GENOMIC DNA]</scope>
    <source>
        <strain evidence="10 11">Illinois</strain>
    </source>
</reference>
<dbReference type="Pfam" id="PF01713">
    <property type="entry name" value="Smr"/>
    <property type="match status" value="1"/>
</dbReference>
<dbReference type="eggNOG" id="COG1496">
    <property type="taxonomic scope" value="Bacteria"/>
</dbReference>
<dbReference type="AlphaFoldDB" id="C6V442"/>
<evidence type="ECO:0000259" key="9">
    <source>
        <dbReference type="PROSITE" id="PS50828"/>
    </source>
</evidence>
<proteinExistence type="inferred from homology"/>
<keyword evidence="3" id="KW-0808">Transferase</keyword>
<comment type="similarity">
    <text evidence="2">Belongs to the purine nucleoside phosphorylase YfiH/LACC1 family.</text>
</comment>
<dbReference type="InterPro" id="IPR038371">
    <property type="entry name" value="Cu_polyphenol_OxRdtase_sf"/>
</dbReference>
<comment type="catalytic activity">
    <reaction evidence="1">
        <text>inosine + phosphate = alpha-D-ribose 1-phosphate + hypoxanthine</text>
        <dbReference type="Rhea" id="RHEA:27646"/>
        <dbReference type="ChEBI" id="CHEBI:17368"/>
        <dbReference type="ChEBI" id="CHEBI:17596"/>
        <dbReference type="ChEBI" id="CHEBI:43474"/>
        <dbReference type="ChEBI" id="CHEBI:57720"/>
        <dbReference type="EC" id="2.4.2.1"/>
    </reaction>
    <physiologicalReaction direction="left-to-right" evidence="1">
        <dbReference type="Rhea" id="RHEA:27647"/>
    </physiologicalReaction>
</comment>
<keyword evidence="4" id="KW-0479">Metal-binding</keyword>
<accession>C6V442</accession>
<keyword evidence="11" id="KW-1185">Reference proteome</keyword>
<dbReference type="InterPro" id="IPR011324">
    <property type="entry name" value="Cytotoxic_necrot_fac-like_cat"/>
</dbReference>
<evidence type="ECO:0000256" key="5">
    <source>
        <dbReference type="ARBA" id="ARBA00022833"/>
    </source>
</evidence>
<dbReference type="PROSITE" id="PS50828">
    <property type="entry name" value="SMR"/>
    <property type="match status" value="1"/>
</dbReference>